<organism evidence="1 2">
    <name type="scientific">Actinidia rufa</name>
    <dbReference type="NCBI Taxonomy" id="165716"/>
    <lineage>
        <taxon>Eukaryota</taxon>
        <taxon>Viridiplantae</taxon>
        <taxon>Streptophyta</taxon>
        <taxon>Embryophyta</taxon>
        <taxon>Tracheophyta</taxon>
        <taxon>Spermatophyta</taxon>
        <taxon>Magnoliopsida</taxon>
        <taxon>eudicotyledons</taxon>
        <taxon>Gunneridae</taxon>
        <taxon>Pentapetalae</taxon>
        <taxon>asterids</taxon>
        <taxon>Ericales</taxon>
        <taxon>Actinidiaceae</taxon>
        <taxon>Actinidia</taxon>
    </lineage>
</organism>
<dbReference type="OrthoDB" id="1721340at2759"/>
<dbReference type="AlphaFoldDB" id="A0A7J0EF75"/>
<reference evidence="1 2" key="1">
    <citation type="submission" date="2019-07" db="EMBL/GenBank/DDBJ databases">
        <title>De Novo Assembly of kiwifruit Actinidia rufa.</title>
        <authorList>
            <person name="Sugita-Konishi S."/>
            <person name="Sato K."/>
            <person name="Mori E."/>
            <person name="Abe Y."/>
            <person name="Kisaki G."/>
            <person name="Hamano K."/>
            <person name="Suezawa K."/>
            <person name="Otani M."/>
            <person name="Fukuda T."/>
            <person name="Manabe T."/>
            <person name="Gomi K."/>
            <person name="Tabuchi M."/>
            <person name="Akimitsu K."/>
            <person name="Kataoka I."/>
        </authorList>
    </citation>
    <scope>NUCLEOTIDE SEQUENCE [LARGE SCALE GENOMIC DNA]</scope>
    <source>
        <strain evidence="2">cv. Fuchu</strain>
    </source>
</reference>
<dbReference type="EMBL" id="BJWL01000003">
    <property type="protein sequence ID" value="GFY84287.1"/>
    <property type="molecule type" value="Genomic_DNA"/>
</dbReference>
<proteinExistence type="predicted"/>
<keyword evidence="2" id="KW-1185">Reference proteome</keyword>
<sequence>MDRIAATNELAFRVGFSGHSGHLRIEPLPPVERPNPLNSLPNFILVSVSFFDTFLCMKHTMSCLCNLMNYLRKLGKRMLQNL</sequence>
<evidence type="ECO:0000313" key="2">
    <source>
        <dbReference type="Proteomes" id="UP000585474"/>
    </source>
</evidence>
<gene>
    <name evidence="1" type="ORF">Acr_03g0010610</name>
</gene>
<dbReference type="Proteomes" id="UP000585474">
    <property type="component" value="Unassembled WGS sequence"/>
</dbReference>
<name>A0A7J0EF75_9ERIC</name>
<comment type="caution">
    <text evidence="1">The sequence shown here is derived from an EMBL/GenBank/DDBJ whole genome shotgun (WGS) entry which is preliminary data.</text>
</comment>
<protein>
    <submittedName>
        <fullName evidence="1">Uncharacterized protein</fullName>
    </submittedName>
</protein>
<accession>A0A7J0EF75</accession>
<evidence type="ECO:0000313" key="1">
    <source>
        <dbReference type="EMBL" id="GFY84287.1"/>
    </source>
</evidence>